<keyword evidence="2" id="KW-1185">Reference proteome</keyword>
<name>A0ABU2CRI7_9MICO</name>
<evidence type="ECO:0000313" key="1">
    <source>
        <dbReference type="EMBL" id="MDR7383945.1"/>
    </source>
</evidence>
<dbReference type="PROSITE" id="PS51257">
    <property type="entry name" value="PROKAR_LIPOPROTEIN"/>
    <property type="match status" value="1"/>
</dbReference>
<dbReference type="EMBL" id="JAVDYE010000001">
    <property type="protein sequence ID" value="MDR7383945.1"/>
    <property type="molecule type" value="Genomic_DNA"/>
</dbReference>
<dbReference type="RefSeq" id="WP_274997036.1">
    <property type="nucleotide sequence ID" value="NZ_JAJQQP010000014.1"/>
</dbReference>
<proteinExistence type="predicted"/>
<accession>A0ABU2CRI7</accession>
<sequence length="146" mass="15508">MKQRQVFRGVGALVGVLMLSGCGLDIGKLDYTEPEFVGSYVGDGAATVVALGEDRTFTAVGVPDEVLDNVAGGAVDEAPAEIEGTWKYDSKSSADHVELTVTDADGMPAKLGELPLYVADADDLFFLPDQLGREKIVVSRSRSRSR</sequence>
<organism evidence="1 2">
    <name type="scientific">Promicromonospora iranensis</name>
    <dbReference type="NCBI Taxonomy" id="1105144"/>
    <lineage>
        <taxon>Bacteria</taxon>
        <taxon>Bacillati</taxon>
        <taxon>Actinomycetota</taxon>
        <taxon>Actinomycetes</taxon>
        <taxon>Micrococcales</taxon>
        <taxon>Promicromonosporaceae</taxon>
        <taxon>Promicromonospora</taxon>
    </lineage>
</organism>
<comment type="caution">
    <text evidence="1">The sequence shown here is derived from an EMBL/GenBank/DDBJ whole genome shotgun (WGS) entry which is preliminary data.</text>
</comment>
<evidence type="ECO:0000313" key="2">
    <source>
        <dbReference type="Proteomes" id="UP001183585"/>
    </source>
</evidence>
<dbReference type="Proteomes" id="UP001183585">
    <property type="component" value="Unassembled WGS sequence"/>
</dbReference>
<protein>
    <submittedName>
        <fullName evidence="1">Uncharacterized protein</fullName>
    </submittedName>
</protein>
<reference evidence="1 2" key="1">
    <citation type="submission" date="2023-07" db="EMBL/GenBank/DDBJ databases">
        <title>Sequencing the genomes of 1000 actinobacteria strains.</title>
        <authorList>
            <person name="Klenk H.-P."/>
        </authorList>
    </citation>
    <scope>NUCLEOTIDE SEQUENCE [LARGE SCALE GENOMIC DNA]</scope>
    <source>
        <strain evidence="1 2">DSM 45554</strain>
    </source>
</reference>
<gene>
    <name evidence="1" type="ORF">J2S48_003460</name>
</gene>